<dbReference type="InterPro" id="IPR011333">
    <property type="entry name" value="SKP1/BTB/POZ_sf"/>
</dbReference>
<comment type="caution">
    <text evidence="2">The sequence shown here is derived from an EMBL/GenBank/DDBJ whole genome shotgun (WGS) entry which is preliminary data.</text>
</comment>
<dbReference type="AlphaFoldDB" id="A0A396JT44"/>
<sequence>MACLKLGSKSEIFYLYGQSWLCSTGLPSDVIIEIGDASFHLHKVYMFHYSNEKVNAYFD</sequence>
<evidence type="ECO:0000256" key="1">
    <source>
        <dbReference type="ARBA" id="ARBA00004906"/>
    </source>
</evidence>
<dbReference type="Gramene" id="rna5535">
    <property type="protein sequence ID" value="RHN81486.1"/>
    <property type="gene ID" value="gene5535"/>
</dbReference>
<accession>A0A396JT44</accession>
<gene>
    <name evidence="2" type="ORF">MtrunA17_Chr1g0199641</name>
</gene>
<dbReference type="EMBL" id="PSQE01000001">
    <property type="protein sequence ID" value="RHN81486.1"/>
    <property type="molecule type" value="Genomic_DNA"/>
</dbReference>
<organism evidence="2">
    <name type="scientific">Medicago truncatula</name>
    <name type="common">Barrel medic</name>
    <name type="synonym">Medicago tribuloides</name>
    <dbReference type="NCBI Taxonomy" id="3880"/>
    <lineage>
        <taxon>Eukaryota</taxon>
        <taxon>Viridiplantae</taxon>
        <taxon>Streptophyta</taxon>
        <taxon>Embryophyta</taxon>
        <taxon>Tracheophyta</taxon>
        <taxon>Spermatophyta</taxon>
        <taxon>Magnoliopsida</taxon>
        <taxon>eudicotyledons</taxon>
        <taxon>Gunneridae</taxon>
        <taxon>Pentapetalae</taxon>
        <taxon>rosids</taxon>
        <taxon>fabids</taxon>
        <taxon>Fabales</taxon>
        <taxon>Fabaceae</taxon>
        <taxon>Papilionoideae</taxon>
        <taxon>50 kb inversion clade</taxon>
        <taxon>NPAAA clade</taxon>
        <taxon>Hologalegina</taxon>
        <taxon>IRL clade</taxon>
        <taxon>Trifolieae</taxon>
        <taxon>Medicago</taxon>
    </lineage>
</organism>
<evidence type="ECO:0000313" key="2">
    <source>
        <dbReference type="EMBL" id="RHN81486.1"/>
    </source>
</evidence>
<protein>
    <submittedName>
        <fullName evidence="2">Putative SKP1/BTB/POZ domain-containing protein</fullName>
    </submittedName>
</protein>
<name>A0A396JT44_MEDTR</name>
<reference evidence="2" key="1">
    <citation type="journal article" date="2018" name="Nat. Plants">
        <title>Whole-genome landscape of Medicago truncatula symbiotic genes.</title>
        <authorList>
            <person name="Pecrix Y."/>
            <person name="Gamas P."/>
            <person name="Carrere S."/>
        </authorList>
    </citation>
    <scope>NUCLEOTIDE SEQUENCE</scope>
    <source>
        <tissue evidence="2">Leaves</tissue>
    </source>
</reference>
<dbReference type="Proteomes" id="UP000265566">
    <property type="component" value="Chromosome 1"/>
</dbReference>
<proteinExistence type="predicted"/>
<dbReference type="SUPFAM" id="SSF54695">
    <property type="entry name" value="POZ domain"/>
    <property type="match status" value="1"/>
</dbReference>
<comment type="pathway">
    <text evidence="1">Protein modification; protein ubiquitination.</text>
</comment>